<feature type="compositionally biased region" description="Low complexity" evidence="1">
    <location>
        <begin position="22"/>
        <end position="31"/>
    </location>
</feature>
<reference evidence="2 3" key="1">
    <citation type="submission" date="2017-04" db="EMBL/GenBank/DDBJ databases">
        <title>Genome Sequence of the Model Brown-Rot Fungus Postia placenta SB12.</title>
        <authorList>
            <consortium name="DOE Joint Genome Institute"/>
            <person name="Gaskell J."/>
            <person name="Kersten P."/>
            <person name="Larrondo L.F."/>
            <person name="Canessa P."/>
            <person name="Martinez D."/>
            <person name="Hibbett D."/>
            <person name="Schmoll M."/>
            <person name="Kubicek C.P."/>
            <person name="Martinez A.T."/>
            <person name="Yadav J."/>
            <person name="Master E."/>
            <person name="Magnuson J.K."/>
            <person name="James T."/>
            <person name="Yaver D."/>
            <person name="Berka R."/>
            <person name="Labutti K."/>
            <person name="Lipzen A."/>
            <person name="Aerts A."/>
            <person name="Barry K."/>
            <person name="Henrissat B."/>
            <person name="Blanchette R."/>
            <person name="Grigoriev I."/>
            <person name="Cullen D."/>
        </authorList>
    </citation>
    <scope>NUCLEOTIDE SEQUENCE [LARGE SCALE GENOMIC DNA]</scope>
    <source>
        <strain evidence="2 3">MAD-698-R-SB12</strain>
    </source>
</reference>
<organism evidence="2 3">
    <name type="scientific">Postia placenta MAD-698-R-SB12</name>
    <dbReference type="NCBI Taxonomy" id="670580"/>
    <lineage>
        <taxon>Eukaryota</taxon>
        <taxon>Fungi</taxon>
        <taxon>Dikarya</taxon>
        <taxon>Basidiomycota</taxon>
        <taxon>Agaricomycotina</taxon>
        <taxon>Agaricomycetes</taxon>
        <taxon>Polyporales</taxon>
        <taxon>Adustoporiaceae</taxon>
        <taxon>Rhodonia</taxon>
    </lineage>
</organism>
<feature type="compositionally biased region" description="Basic and acidic residues" evidence="1">
    <location>
        <begin position="32"/>
        <end position="41"/>
    </location>
</feature>
<evidence type="ECO:0000313" key="2">
    <source>
        <dbReference type="EMBL" id="OSX63641.1"/>
    </source>
</evidence>
<evidence type="ECO:0000313" key="3">
    <source>
        <dbReference type="Proteomes" id="UP000194127"/>
    </source>
</evidence>
<evidence type="ECO:0000256" key="1">
    <source>
        <dbReference type="SAM" id="MobiDB-lite"/>
    </source>
</evidence>
<dbReference type="STRING" id="670580.A0A1X6N4T6"/>
<dbReference type="RefSeq" id="XP_024340435.1">
    <property type="nucleotide sequence ID" value="XM_024484942.1"/>
</dbReference>
<name>A0A1X6N4T6_9APHY</name>
<sequence>MFDSLKVRQPGRLKDSKKVSYDKSSVASSVPEPEHESEHVKWQISVSDDEDEYTPWREDTPVNETPHRKVRRKVRIMAGARQRAFWNPQNRGTCIVSGLNDGSVQYRHVLSCATKPDVLTHLEWWWGFKEELSVDSRHNQAFRASSFQEACRYAWAYLHTVRGDLHILWDRGDILIAPMPDVVNGYMDKYKDGERHNILEVIDKNKIHNYCVIPHPDLVAGARPPGNCPIREEFTYGFDKVGTIRSHAKPHFMVLNVAMKLKENKGLWAELIMKEEKKQAAEEASSLPLTAPTGKAMTPKHPKALMGPGGFEMDKHFKSKADKPEGESCGSNLKLYAAHLAPTGSRCLLSLQDDKTDNDTCAEVAVWWGLNEFDVDSPFHIFLYKGHLMFVPEPQVIDNHLEQSIVPIDVGMSLDEPFEVCDGPVYEYCVVAHSDLPDTEKNTAFANSRP</sequence>
<feature type="compositionally biased region" description="Basic and acidic residues" evidence="1">
    <location>
        <begin position="12"/>
        <end position="21"/>
    </location>
</feature>
<dbReference type="EMBL" id="KZ110595">
    <property type="protein sequence ID" value="OSX63641.1"/>
    <property type="molecule type" value="Genomic_DNA"/>
</dbReference>
<dbReference type="AlphaFoldDB" id="A0A1X6N4T6"/>
<dbReference type="GeneID" id="36329891"/>
<dbReference type="OrthoDB" id="3133596at2759"/>
<feature type="region of interest" description="Disordered" evidence="1">
    <location>
        <begin position="1"/>
        <end position="44"/>
    </location>
</feature>
<accession>A0A1X6N4T6</accession>
<protein>
    <recommendedName>
        <fullName evidence="4">HNH nuclease domain-containing protein</fullName>
    </recommendedName>
</protein>
<gene>
    <name evidence="2" type="ORF">POSPLADRAFT_1138734</name>
</gene>
<proteinExistence type="predicted"/>
<keyword evidence="3" id="KW-1185">Reference proteome</keyword>
<dbReference type="Proteomes" id="UP000194127">
    <property type="component" value="Unassembled WGS sequence"/>
</dbReference>
<evidence type="ECO:0008006" key="4">
    <source>
        <dbReference type="Google" id="ProtNLM"/>
    </source>
</evidence>